<feature type="signal peptide" evidence="7">
    <location>
        <begin position="1"/>
        <end position="19"/>
    </location>
</feature>
<organism evidence="9 10">
    <name type="scientific">Arthrobacter zhaoxinii</name>
    <dbReference type="NCBI Taxonomy" id="2964616"/>
    <lineage>
        <taxon>Bacteria</taxon>
        <taxon>Bacillati</taxon>
        <taxon>Actinomycetota</taxon>
        <taxon>Actinomycetes</taxon>
        <taxon>Micrococcales</taxon>
        <taxon>Micrococcaceae</taxon>
        <taxon>Arthrobacter</taxon>
    </lineage>
</organism>
<comment type="catalytic activity">
    <reaction evidence="1 6">
        <text>[protein]-peptidylproline (omega=180) = [protein]-peptidylproline (omega=0)</text>
        <dbReference type="Rhea" id="RHEA:16237"/>
        <dbReference type="Rhea" id="RHEA-COMP:10747"/>
        <dbReference type="Rhea" id="RHEA-COMP:10748"/>
        <dbReference type="ChEBI" id="CHEBI:83833"/>
        <dbReference type="ChEBI" id="CHEBI:83834"/>
        <dbReference type="EC" id="5.2.1.8"/>
    </reaction>
</comment>
<evidence type="ECO:0000256" key="1">
    <source>
        <dbReference type="ARBA" id="ARBA00000971"/>
    </source>
</evidence>
<sequence length="322" mass="33521">MRKVLAILLPFLLFLTACSGGDSDKAAGQEGVFDSVKVTVKDQETPPEVEFDAPLDITEGAAKVVHTGDGEPVAEGQSVSFKFVALNADDASVLGDTYAQDAVTLAVNDSLKEQDPALYEVLLGTKVGSQVAYAFPDAQAEAGSGDEPTQVMILNLLSAVDTVPTLTPDEAAARNEDGTLLMSSEDVQALEADGKLPEVKFAEDGTPSITVPEGAEEPDRLIVKVLEEGDGPVLESTGTVVADYLGVGLRDGETFDSSYERGEPAEFPLANVVSGWTYGLAGQKAGSKVLLVLPSELAYGDPSSGGSPSGPLVFVVDIKEVK</sequence>
<protein>
    <recommendedName>
        <fullName evidence="3 6">peptidylprolyl isomerase</fullName>
        <ecNumber evidence="3 6">5.2.1.8</ecNumber>
    </recommendedName>
</protein>
<dbReference type="PROSITE" id="PS51257">
    <property type="entry name" value="PROKAR_LIPOPROTEIN"/>
    <property type="match status" value="1"/>
</dbReference>
<dbReference type="InterPro" id="IPR001179">
    <property type="entry name" value="PPIase_FKBP_dom"/>
</dbReference>
<keyword evidence="5 6" id="KW-0413">Isomerase</keyword>
<evidence type="ECO:0000313" key="9">
    <source>
        <dbReference type="EMBL" id="UWX95779.1"/>
    </source>
</evidence>
<keyword evidence="4 6" id="KW-0697">Rotamase</keyword>
<name>A0ABY5YP08_9MICC</name>
<dbReference type="PROSITE" id="PS50059">
    <property type="entry name" value="FKBP_PPIASE"/>
    <property type="match status" value="1"/>
</dbReference>
<evidence type="ECO:0000256" key="4">
    <source>
        <dbReference type="ARBA" id="ARBA00023110"/>
    </source>
</evidence>
<dbReference type="InterPro" id="IPR046357">
    <property type="entry name" value="PPIase_dom_sf"/>
</dbReference>
<evidence type="ECO:0000256" key="2">
    <source>
        <dbReference type="ARBA" id="ARBA00006577"/>
    </source>
</evidence>
<dbReference type="RefSeq" id="WP_260651247.1">
    <property type="nucleotide sequence ID" value="NZ_CP104275.1"/>
</dbReference>
<proteinExistence type="inferred from homology"/>
<comment type="similarity">
    <text evidence="2">Belongs to the FKBP-type PPIase family.</text>
</comment>
<evidence type="ECO:0000256" key="7">
    <source>
        <dbReference type="SAM" id="SignalP"/>
    </source>
</evidence>
<feature type="domain" description="PPIase FKBP-type" evidence="8">
    <location>
        <begin position="237"/>
        <end position="322"/>
    </location>
</feature>
<evidence type="ECO:0000256" key="6">
    <source>
        <dbReference type="PROSITE-ProRule" id="PRU00277"/>
    </source>
</evidence>
<dbReference type="Proteomes" id="UP001059859">
    <property type="component" value="Chromosome"/>
</dbReference>
<dbReference type="SUPFAM" id="SSF54534">
    <property type="entry name" value="FKBP-like"/>
    <property type="match status" value="1"/>
</dbReference>
<dbReference type="Pfam" id="PF00254">
    <property type="entry name" value="FKBP_C"/>
    <property type="match status" value="1"/>
</dbReference>
<evidence type="ECO:0000256" key="5">
    <source>
        <dbReference type="ARBA" id="ARBA00023235"/>
    </source>
</evidence>
<keyword evidence="7" id="KW-0732">Signal</keyword>
<dbReference type="Gene3D" id="3.10.50.40">
    <property type="match status" value="1"/>
</dbReference>
<reference evidence="9" key="1">
    <citation type="submission" date="2022-09" db="EMBL/GenBank/DDBJ databases">
        <title>Novel species in genus Arthrobacter.</title>
        <authorList>
            <person name="Liu Y."/>
        </authorList>
    </citation>
    <scope>NUCLEOTIDE SEQUENCE</scope>
    <source>
        <strain evidence="9">Zg-Y815</strain>
    </source>
</reference>
<evidence type="ECO:0000259" key="8">
    <source>
        <dbReference type="PROSITE" id="PS50059"/>
    </source>
</evidence>
<feature type="chain" id="PRO_5045858135" description="peptidylprolyl isomerase" evidence="7">
    <location>
        <begin position="20"/>
        <end position="322"/>
    </location>
</feature>
<accession>A0ABY5YP08</accession>
<evidence type="ECO:0000313" key="10">
    <source>
        <dbReference type="Proteomes" id="UP001059859"/>
    </source>
</evidence>
<evidence type="ECO:0000256" key="3">
    <source>
        <dbReference type="ARBA" id="ARBA00013194"/>
    </source>
</evidence>
<dbReference type="PANTHER" id="PTHR43811:SF19">
    <property type="entry name" value="39 KDA FK506-BINDING NUCLEAR PROTEIN"/>
    <property type="match status" value="1"/>
</dbReference>
<dbReference type="EMBL" id="CP104275">
    <property type="protein sequence ID" value="UWX95779.1"/>
    <property type="molecule type" value="Genomic_DNA"/>
</dbReference>
<gene>
    <name evidence="9" type="ORF">N2K95_08690</name>
</gene>
<dbReference type="EC" id="5.2.1.8" evidence="3 6"/>
<keyword evidence="10" id="KW-1185">Reference proteome</keyword>
<dbReference type="GO" id="GO:0003755">
    <property type="term" value="F:peptidyl-prolyl cis-trans isomerase activity"/>
    <property type="evidence" value="ECO:0007669"/>
    <property type="project" value="UniProtKB-EC"/>
</dbReference>
<dbReference type="PANTHER" id="PTHR43811">
    <property type="entry name" value="FKBP-TYPE PEPTIDYL-PROLYL CIS-TRANS ISOMERASE FKPA"/>
    <property type="match status" value="1"/>
</dbReference>